<organism evidence="1 2">
    <name type="scientific">Rangifer tarandus platyrhynchus</name>
    <name type="common">Svalbard reindeer</name>
    <dbReference type="NCBI Taxonomy" id="3082113"/>
    <lineage>
        <taxon>Eukaryota</taxon>
        <taxon>Metazoa</taxon>
        <taxon>Chordata</taxon>
        <taxon>Craniata</taxon>
        <taxon>Vertebrata</taxon>
        <taxon>Euteleostomi</taxon>
        <taxon>Mammalia</taxon>
        <taxon>Eutheria</taxon>
        <taxon>Laurasiatheria</taxon>
        <taxon>Artiodactyla</taxon>
        <taxon>Ruminantia</taxon>
        <taxon>Pecora</taxon>
        <taxon>Cervidae</taxon>
        <taxon>Odocoileinae</taxon>
        <taxon>Rangifer</taxon>
    </lineage>
</organism>
<name>A0ACB1KG12_RANTA</name>
<dbReference type="Proteomes" id="UP001162501">
    <property type="component" value="Unassembled WGS sequence"/>
</dbReference>
<dbReference type="EMBL" id="CATOBB020000701">
    <property type="protein sequence ID" value="CAM9181820.1"/>
    <property type="molecule type" value="Genomic_DNA"/>
</dbReference>
<proteinExistence type="predicted"/>
<sequence length="307" mass="34271">MNRSLRVSKAHRPRFQTVGLHAVSEELNSTYVQFRKSCTAPAETFTSDVDPNTLHVTAPPTARHSASTLAGDGLRWNKTRDIITHETRVPRSQRTACSVREVRLQWCMCLTQHELAVQKKTVVTHYTTMTENGCTRESFESGEKHEGSVYIESKAGWKRHTYRARRPRKVLRLHKRRGPDITSAVIYYLKQTGDTCTKKRLALSVVGEDSAYTRVKSVLRKLSHVFNVAKTQKLILSSSGGAGRVTSAQEAKLRVGSRNCLSASASNVICALPQRRYSGGGDIPAQELHQPPIVDRNVLRRVHSASA</sequence>
<evidence type="ECO:0000313" key="2">
    <source>
        <dbReference type="Proteomes" id="UP001162501"/>
    </source>
</evidence>
<accession>A0ACB1KG12</accession>
<evidence type="ECO:0000313" key="1">
    <source>
        <dbReference type="EMBL" id="CAM9181820.1"/>
    </source>
</evidence>
<comment type="caution">
    <text evidence="1">The sequence shown here is derived from an EMBL/GenBank/DDBJ whole genome shotgun (WGS) entry which is preliminary data.</text>
</comment>
<gene>
    <name evidence="1" type="ORF">MRATA1EN22A_LOCUS29523</name>
</gene>
<protein>
    <submittedName>
        <fullName evidence="1">Uncharacterized protein</fullName>
    </submittedName>
</protein>
<reference evidence="1" key="1">
    <citation type="submission" date="2025-03" db="EMBL/GenBank/DDBJ databases">
        <authorList>
            <consortium name="ELIXIR-Norway"/>
            <consortium name="Elixir Norway"/>
        </authorList>
    </citation>
    <scope>NUCLEOTIDE SEQUENCE</scope>
</reference>